<name>A0A835HVU7_9MAGN</name>
<evidence type="ECO:0000313" key="2">
    <source>
        <dbReference type="Proteomes" id="UP000631114"/>
    </source>
</evidence>
<reference evidence="1 2" key="1">
    <citation type="submission" date="2020-10" db="EMBL/GenBank/DDBJ databases">
        <title>The Coptis chinensis genome and diversification of protoberbering-type alkaloids.</title>
        <authorList>
            <person name="Wang B."/>
            <person name="Shu S."/>
            <person name="Song C."/>
            <person name="Liu Y."/>
        </authorList>
    </citation>
    <scope>NUCLEOTIDE SEQUENCE [LARGE SCALE GENOMIC DNA]</scope>
    <source>
        <strain evidence="1">HL-2020</strain>
        <tissue evidence="1">Leaf</tissue>
    </source>
</reference>
<organism evidence="1 2">
    <name type="scientific">Coptis chinensis</name>
    <dbReference type="NCBI Taxonomy" id="261450"/>
    <lineage>
        <taxon>Eukaryota</taxon>
        <taxon>Viridiplantae</taxon>
        <taxon>Streptophyta</taxon>
        <taxon>Embryophyta</taxon>
        <taxon>Tracheophyta</taxon>
        <taxon>Spermatophyta</taxon>
        <taxon>Magnoliopsida</taxon>
        <taxon>Ranunculales</taxon>
        <taxon>Ranunculaceae</taxon>
        <taxon>Coptidoideae</taxon>
        <taxon>Coptis</taxon>
    </lineage>
</organism>
<dbReference type="Proteomes" id="UP000631114">
    <property type="component" value="Unassembled WGS sequence"/>
</dbReference>
<dbReference type="AlphaFoldDB" id="A0A835HVU7"/>
<dbReference type="EMBL" id="JADFTS010000005">
    <property type="protein sequence ID" value="KAF9604228.1"/>
    <property type="molecule type" value="Genomic_DNA"/>
</dbReference>
<sequence>MDFSIGIPTIKVLGSVDKAKVVMTQSKFTLEGLLPEITRKDRSGTENFETNMLMPEHWSGVKSFQHLTEV</sequence>
<gene>
    <name evidence="1" type="ORF">IFM89_004934</name>
</gene>
<proteinExistence type="predicted"/>
<evidence type="ECO:0000313" key="1">
    <source>
        <dbReference type="EMBL" id="KAF9604228.1"/>
    </source>
</evidence>
<protein>
    <submittedName>
        <fullName evidence="1">Uncharacterized protein</fullName>
    </submittedName>
</protein>
<comment type="caution">
    <text evidence="1">The sequence shown here is derived from an EMBL/GenBank/DDBJ whole genome shotgun (WGS) entry which is preliminary data.</text>
</comment>
<keyword evidence="2" id="KW-1185">Reference proteome</keyword>
<accession>A0A835HVU7</accession>